<dbReference type="GO" id="GO:0016746">
    <property type="term" value="F:acyltransferase activity"/>
    <property type="evidence" value="ECO:0007669"/>
    <property type="project" value="UniProtKB-KW"/>
</dbReference>
<dbReference type="Pfam" id="PF03062">
    <property type="entry name" value="MBOAT"/>
    <property type="match status" value="1"/>
</dbReference>
<evidence type="ECO:0000256" key="1">
    <source>
        <dbReference type="ARBA" id="ARBA00004141"/>
    </source>
</evidence>
<feature type="transmembrane region" description="Helical" evidence="7">
    <location>
        <begin position="69"/>
        <end position="86"/>
    </location>
</feature>
<feature type="transmembrane region" description="Helical" evidence="7">
    <location>
        <begin position="357"/>
        <end position="378"/>
    </location>
</feature>
<dbReference type="Proteomes" id="UP000515146">
    <property type="component" value="Unplaced"/>
</dbReference>
<gene>
    <name evidence="9" type="primary">LOC113790150</name>
</gene>
<evidence type="ECO:0000256" key="2">
    <source>
        <dbReference type="ARBA" id="ARBA00022679"/>
    </source>
</evidence>
<keyword evidence="4 7" id="KW-1133">Transmembrane helix</keyword>
<evidence type="ECO:0000256" key="5">
    <source>
        <dbReference type="ARBA" id="ARBA00023136"/>
    </source>
</evidence>
<comment type="subcellular location">
    <subcellularLocation>
        <location evidence="1">Membrane</location>
        <topology evidence="1">Multi-pass membrane protein</topology>
    </subcellularLocation>
</comment>
<feature type="transmembrane region" description="Helical" evidence="7">
    <location>
        <begin position="219"/>
        <end position="243"/>
    </location>
</feature>
<evidence type="ECO:0000313" key="9">
    <source>
        <dbReference type="RefSeq" id="XP_027195576.1"/>
    </source>
</evidence>
<dbReference type="KEGG" id="dpte:113790150"/>
<keyword evidence="2" id="KW-0808">Transferase</keyword>
<keyword evidence="8" id="KW-1185">Reference proteome</keyword>
<dbReference type="InterPro" id="IPR049941">
    <property type="entry name" value="LPLAT_7/PORCN-like"/>
</dbReference>
<dbReference type="GO" id="GO:0016020">
    <property type="term" value="C:membrane"/>
    <property type="evidence" value="ECO:0007669"/>
    <property type="project" value="UniProtKB-SubCell"/>
</dbReference>
<keyword evidence="5 7" id="KW-0472">Membrane</keyword>
<dbReference type="FunCoup" id="A0A6P6XRT8">
    <property type="interactions" value="563"/>
</dbReference>
<keyword evidence="3 7" id="KW-0812">Transmembrane</keyword>
<feature type="transmembrane region" description="Helical" evidence="7">
    <location>
        <begin position="435"/>
        <end position="454"/>
    </location>
</feature>
<keyword evidence="6" id="KW-0012">Acyltransferase</keyword>
<protein>
    <submittedName>
        <fullName evidence="9">Lysophospholipid acyltransferase 1-like</fullName>
    </submittedName>
</protein>
<dbReference type="PANTHER" id="PTHR13906:SF4">
    <property type="entry name" value="LYSOPHOSPHOLIPID ACYLTRANSFERASE 6"/>
    <property type="match status" value="1"/>
</dbReference>
<feature type="transmembrane region" description="Helical" evidence="7">
    <location>
        <begin position="12"/>
        <end position="35"/>
    </location>
</feature>
<feature type="transmembrane region" description="Helical" evidence="7">
    <location>
        <begin position="93"/>
        <end position="112"/>
    </location>
</feature>
<evidence type="ECO:0000313" key="8">
    <source>
        <dbReference type="Proteomes" id="UP000515146"/>
    </source>
</evidence>
<feature type="transmembrane region" description="Helical" evidence="7">
    <location>
        <begin position="255"/>
        <end position="275"/>
    </location>
</feature>
<dbReference type="InterPro" id="IPR004299">
    <property type="entry name" value="MBOAT_fam"/>
</dbReference>
<dbReference type="OMA" id="WHGTRPG"/>
<feature type="transmembrane region" description="Helical" evidence="7">
    <location>
        <begin position="171"/>
        <end position="192"/>
    </location>
</feature>
<dbReference type="OrthoDB" id="286734at2759"/>
<evidence type="ECO:0000256" key="7">
    <source>
        <dbReference type="SAM" id="Phobius"/>
    </source>
</evidence>
<sequence length="497" mass="58557">MLKFFDTIPQDQAKFLCSQLLSFIYAFIFRQILFVHLNRKQSIITKNFIYFSIIIPGLAFSWLCFGDQIYHLILLSLTCYILFYIFDYKWIHLVTFFLAMTYLSIIHIHRLAYGNFAGAYHMDISAPLMILVQKITLIAFSLHDGWLINTANHQTINIERKKYSIRQKPSFLQYCSYVFDFQTILCGPMIFYNDYHDYLDGNTIKKYDLHYFPPFAKTIWKALLTCSICAILTMKFVPLFPISYLQDEKFLQENLAYKILIIYFVTTFARIKYYFAWKLAESVCNVSGLGFTGLNENDNQPVYDLAINIRIFDFEMALSQHDAISAWNISTVKWLRSAVHFRVPKRYRVVATFALSAVWHGFYPGYYLTFATACLFMAASKTIRKCIRYRFVHSKHLLIGYHCLTWLTTRLMIAYFAFPFILLTFNDSILIYQSLYWFGHILAILALLIVPLILKSESKNHEKDIVPIRKPDEYPKVDDTKKIINGYYHRENNGFNQ</sequence>
<dbReference type="PANTHER" id="PTHR13906">
    <property type="entry name" value="PORCUPINE"/>
    <property type="match status" value="1"/>
</dbReference>
<name>A0A6P6XRT8_DERPT</name>
<dbReference type="RefSeq" id="XP_027195576.1">
    <property type="nucleotide sequence ID" value="XM_027339775.1"/>
</dbReference>
<evidence type="ECO:0000256" key="3">
    <source>
        <dbReference type="ARBA" id="ARBA00022692"/>
    </source>
</evidence>
<dbReference type="AlphaFoldDB" id="A0A6P6XRT8"/>
<evidence type="ECO:0000256" key="6">
    <source>
        <dbReference type="ARBA" id="ARBA00023315"/>
    </source>
</evidence>
<reference evidence="9" key="1">
    <citation type="submission" date="2025-08" db="UniProtKB">
        <authorList>
            <consortium name="RefSeq"/>
        </authorList>
    </citation>
    <scope>IDENTIFICATION</scope>
    <source>
        <strain evidence="9">Airmid</strain>
    </source>
</reference>
<proteinExistence type="predicted"/>
<dbReference type="InParanoid" id="A0A6P6XRT8"/>
<feature type="transmembrane region" description="Helical" evidence="7">
    <location>
        <begin position="124"/>
        <end position="142"/>
    </location>
</feature>
<dbReference type="GO" id="GO:0030258">
    <property type="term" value="P:lipid modification"/>
    <property type="evidence" value="ECO:0007669"/>
    <property type="project" value="TreeGrafter"/>
</dbReference>
<evidence type="ECO:0000256" key="4">
    <source>
        <dbReference type="ARBA" id="ARBA00022989"/>
    </source>
</evidence>
<feature type="transmembrane region" description="Helical" evidence="7">
    <location>
        <begin position="47"/>
        <end position="63"/>
    </location>
</feature>
<accession>A0A6P6XRT8</accession>
<feature type="transmembrane region" description="Helical" evidence="7">
    <location>
        <begin position="399"/>
        <end position="423"/>
    </location>
</feature>
<organism evidence="8 9">
    <name type="scientific">Dermatophagoides pteronyssinus</name>
    <name type="common">European house dust mite</name>
    <dbReference type="NCBI Taxonomy" id="6956"/>
    <lineage>
        <taxon>Eukaryota</taxon>
        <taxon>Metazoa</taxon>
        <taxon>Ecdysozoa</taxon>
        <taxon>Arthropoda</taxon>
        <taxon>Chelicerata</taxon>
        <taxon>Arachnida</taxon>
        <taxon>Acari</taxon>
        <taxon>Acariformes</taxon>
        <taxon>Sarcoptiformes</taxon>
        <taxon>Astigmata</taxon>
        <taxon>Psoroptidia</taxon>
        <taxon>Analgoidea</taxon>
        <taxon>Pyroglyphidae</taxon>
        <taxon>Dermatophagoidinae</taxon>
        <taxon>Dermatophagoides</taxon>
    </lineage>
</organism>